<sequence length="264" mass="27776">MFDLTGRAVVVTGGGSGIGRGIARAMARAGACVVVAGRTPEPLQETVEQVRALGARAIAVPTDITRPYQVDALIDRAVAEFGGLHTFVNNAGSARPGDVGPLLDLTEAQWDAVVDLNLKWTFFAAQSAARAMPEGGSIINISSRSGSYPNPMTGQYGAAKAGLDNLTRTMAAEWGHLDIRVNGVAPGVVVTEGSEERMTPSRRARQVATVPLQRLGTPDDVGPMCVYLASDESRWVTGTVIPVNGGSPIPVGYLTYLHHKNTQD</sequence>
<dbReference type="PRINTS" id="PR00081">
    <property type="entry name" value="GDHRDH"/>
</dbReference>
<comment type="caution">
    <text evidence="4">The sequence shown here is derived from an EMBL/GenBank/DDBJ whole genome shotgun (WGS) entry which is preliminary data.</text>
</comment>
<dbReference type="FunFam" id="3.40.50.720:FF:000084">
    <property type="entry name" value="Short-chain dehydrogenase reductase"/>
    <property type="match status" value="1"/>
</dbReference>
<evidence type="ECO:0000256" key="1">
    <source>
        <dbReference type="ARBA" id="ARBA00006484"/>
    </source>
</evidence>
<protein>
    <submittedName>
        <fullName evidence="4">3-oxoacyl-[acyl-carrier protein] reductase</fullName>
    </submittedName>
</protein>
<dbReference type="SMART" id="SM00822">
    <property type="entry name" value="PKS_KR"/>
    <property type="match status" value="1"/>
</dbReference>
<evidence type="ECO:0000259" key="3">
    <source>
        <dbReference type="SMART" id="SM00822"/>
    </source>
</evidence>
<organism evidence="4 5">
    <name type="scientific">Pseudonocardia kunmingensis</name>
    <dbReference type="NCBI Taxonomy" id="630975"/>
    <lineage>
        <taxon>Bacteria</taxon>
        <taxon>Bacillati</taxon>
        <taxon>Actinomycetota</taxon>
        <taxon>Actinomycetes</taxon>
        <taxon>Pseudonocardiales</taxon>
        <taxon>Pseudonocardiaceae</taxon>
        <taxon>Pseudonocardia</taxon>
    </lineage>
</organism>
<dbReference type="InterPro" id="IPR057326">
    <property type="entry name" value="KR_dom"/>
</dbReference>
<dbReference type="EMBL" id="VFPA01000002">
    <property type="protein sequence ID" value="TQM11383.1"/>
    <property type="molecule type" value="Genomic_DNA"/>
</dbReference>
<keyword evidence="5" id="KW-1185">Reference proteome</keyword>
<comment type="similarity">
    <text evidence="1">Belongs to the short-chain dehydrogenases/reductases (SDR) family.</text>
</comment>
<proteinExistence type="inferred from homology"/>
<dbReference type="AlphaFoldDB" id="A0A543DPZ9"/>
<keyword evidence="2" id="KW-0560">Oxidoreductase</keyword>
<dbReference type="InterPro" id="IPR036291">
    <property type="entry name" value="NAD(P)-bd_dom_sf"/>
</dbReference>
<dbReference type="Pfam" id="PF13561">
    <property type="entry name" value="adh_short_C2"/>
    <property type="match status" value="1"/>
</dbReference>
<name>A0A543DPZ9_9PSEU</name>
<dbReference type="CDD" id="cd05233">
    <property type="entry name" value="SDR_c"/>
    <property type="match status" value="1"/>
</dbReference>
<accession>A0A543DPZ9</accession>
<evidence type="ECO:0000313" key="5">
    <source>
        <dbReference type="Proteomes" id="UP000315677"/>
    </source>
</evidence>
<dbReference type="GO" id="GO:0016491">
    <property type="term" value="F:oxidoreductase activity"/>
    <property type="evidence" value="ECO:0007669"/>
    <property type="project" value="UniProtKB-KW"/>
</dbReference>
<dbReference type="PANTHER" id="PTHR43639">
    <property type="entry name" value="OXIDOREDUCTASE, SHORT-CHAIN DEHYDROGENASE/REDUCTASE FAMILY (AFU_ORTHOLOGUE AFUA_5G02870)"/>
    <property type="match status" value="1"/>
</dbReference>
<reference evidence="4 5" key="1">
    <citation type="submission" date="2019-06" db="EMBL/GenBank/DDBJ databases">
        <title>Sequencing the genomes of 1000 actinobacteria strains.</title>
        <authorList>
            <person name="Klenk H.-P."/>
        </authorList>
    </citation>
    <scope>NUCLEOTIDE SEQUENCE [LARGE SCALE GENOMIC DNA]</scope>
    <source>
        <strain evidence="4 5">DSM 45301</strain>
    </source>
</reference>
<dbReference type="PRINTS" id="PR00080">
    <property type="entry name" value="SDRFAMILY"/>
</dbReference>
<dbReference type="InterPro" id="IPR002347">
    <property type="entry name" value="SDR_fam"/>
</dbReference>
<dbReference type="SUPFAM" id="SSF51735">
    <property type="entry name" value="NAD(P)-binding Rossmann-fold domains"/>
    <property type="match status" value="1"/>
</dbReference>
<gene>
    <name evidence="4" type="ORF">FB558_3942</name>
</gene>
<dbReference type="OrthoDB" id="3361211at2"/>
<dbReference type="InterPro" id="IPR020904">
    <property type="entry name" value="Sc_DH/Rdtase_CS"/>
</dbReference>
<dbReference type="NCBIfam" id="NF005559">
    <property type="entry name" value="PRK07231.1"/>
    <property type="match status" value="1"/>
</dbReference>
<dbReference type="RefSeq" id="WP_142055490.1">
    <property type="nucleotide sequence ID" value="NZ_VFPA01000002.1"/>
</dbReference>
<dbReference type="Gene3D" id="3.40.50.720">
    <property type="entry name" value="NAD(P)-binding Rossmann-like Domain"/>
    <property type="match status" value="1"/>
</dbReference>
<evidence type="ECO:0000256" key="2">
    <source>
        <dbReference type="ARBA" id="ARBA00023002"/>
    </source>
</evidence>
<dbReference type="PROSITE" id="PS00061">
    <property type="entry name" value="ADH_SHORT"/>
    <property type="match status" value="1"/>
</dbReference>
<dbReference type="PANTHER" id="PTHR43639:SF1">
    <property type="entry name" value="SHORT-CHAIN DEHYDROGENASE_REDUCTASE FAMILY PROTEIN"/>
    <property type="match status" value="1"/>
</dbReference>
<feature type="domain" description="Ketoreductase" evidence="3">
    <location>
        <begin position="7"/>
        <end position="144"/>
    </location>
</feature>
<dbReference type="Proteomes" id="UP000315677">
    <property type="component" value="Unassembled WGS sequence"/>
</dbReference>
<evidence type="ECO:0000313" key="4">
    <source>
        <dbReference type="EMBL" id="TQM11383.1"/>
    </source>
</evidence>